<dbReference type="Pfam" id="PF00528">
    <property type="entry name" value="BPD_transp_1"/>
    <property type="match status" value="1"/>
</dbReference>
<comment type="caution">
    <text evidence="11">The sequence shown here is derived from an EMBL/GenBank/DDBJ whole genome shotgun (WGS) entry which is preliminary data.</text>
</comment>
<evidence type="ECO:0000256" key="6">
    <source>
        <dbReference type="ARBA" id="ARBA00023032"/>
    </source>
</evidence>
<dbReference type="RefSeq" id="WP_148455498.1">
    <property type="nucleotide sequence ID" value="NZ_VSDO01000004.1"/>
</dbReference>
<keyword evidence="4 9" id="KW-0812">Transmembrane</keyword>
<dbReference type="CDD" id="cd06261">
    <property type="entry name" value="TM_PBP2"/>
    <property type="match status" value="1"/>
</dbReference>
<dbReference type="FunFam" id="1.10.3720.10:FF:000004">
    <property type="entry name" value="Sulfate transport system permease protein CysT"/>
    <property type="match status" value="1"/>
</dbReference>
<comment type="similarity">
    <text evidence="9">Belongs to the binding-protein-dependent transport system permease family. CysTW subfamily.</text>
</comment>
<dbReference type="InterPro" id="IPR011865">
    <property type="entry name" value="CysT_permease"/>
</dbReference>
<dbReference type="InterPro" id="IPR005667">
    <property type="entry name" value="Sulph_transpt2"/>
</dbReference>
<keyword evidence="5 9" id="KW-1133">Transmembrane helix</keyword>
<comment type="function">
    <text evidence="8">Part of the ABC transporter complex CysAWTP (TC 3.A.1.6.1) involved in sulfate/thiosulfate import. Probably responsible for the translocation of the substrate across the membrane.</text>
</comment>
<sequence length="276" mass="29747">MQTGATKRGVLPGFGLTMGYSVLYLSLVVLIPLSALLLNSTGLTWGKFWEVATDPRVLASYKVSLLTAAAAGLIDTVLGLLLAWVLVRYDFPGKKIFDAMIDLPFALPTAVAGVSLTAIYSQNGWIGSLFEPLGIRLAFSPIGITLALMFIGIPFVVRTVQPVLQDLDAEVEEAAATLGASRLRTFRSVVLPELLPPLLTGFALAFSRGIGEYGSVVFISGNMPMKTEIAPLLIMSKLEQFDYAGATAVALLLLLISFVLMLLINTLQRRVRKTVR</sequence>
<evidence type="ECO:0000256" key="5">
    <source>
        <dbReference type="ARBA" id="ARBA00022989"/>
    </source>
</evidence>
<dbReference type="NCBIfam" id="TIGR02139">
    <property type="entry name" value="permease_CysT"/>
    <property type="match status" value="1"/>
</dbReference>
<comment type="caution">
    <text evidence="9">Lacks conserved residue(s) required for the propagation of feature annotation.</text>
</comment>
<reference evidence="11 12" key="1">
    <citation type="submission" date="2019-08" db="EMBL/GenBank/DDBJ databases">
        <title>Genome sequencing of Paenibacillus faecis DSM 23593(T).</title>
        <authorList>
            <person name="Kook J.-K."/>
            <person name="Park S.-N."/>
            <person name="Lim Y.K."/>
        </authorList>
    </citation>
    <scope>NUCLEOTIDE SEQUENCE [LARGE SCALE GENOMIC DNA]</scope>
    <source>
        <strain evidence="11 12">DSM 23593</strain>
    </source>
</reference>
<proteinExistence type="inferred from homology"/>
<evidence type="ECO:0000256" key="3">
    <source>
        <dbReference type="ARBA" id="ARBA00022448"/>
    </source>
</evidence>
<feature type="domain" description="ABC transmembrane type-1" evidence="10">
    <location>
        <begin position="61"/>
        <end position="264"/>
    </location>
</feature>
<dbReference type="InterPro" id="IPR000515">
    <property type="entry name" value="MetI-like"/>
</dbReference>
<feature type="transmembrane region" description="Helical" evidence="9">
    <location>
        <begin position="189"/>
        <end position="210"/>
    </location>
</feature>
<evidence type="ECO:0000256" key="9">
    <source>
        <dbReference type="RuleBase" id="RU366001"/>
    </source>
</evidence>
<evidence type="ECO:0000259" key="10">
    <source>
        <dbReference type="PROSITE" id="PS50928"/>
    </source>
</evidence>
<keyword evidence="3 9" id="KW-0813">Transport</keyword>
<dbReference type="GO" id="GO:0015419">
    <property type="term" value="F:ABC-type sulfate transporter activity"/>
    <property type="evidence" value="ECO:0007669"/>
    <property type="project" value="UniProtKB-UniRule"/>
</dbReference>
<dbReference type="Proteomes" id="UP000325218">
    <property type="component" value="Unassembled WGS sequence"/>
</dbReference>
<dbReference type="GO" id="GO:0005886">
    <property type="term" value="C:plasma membrane"/>
    <property type="evidence" value="ECO:0007669"/>
    <property type="project" value="InterPro"/>
</dbReference>
<feature type="transmembrane region" description="Helical" evidence="9">
    <location>
        <begin position="21"/>
        <end position="45"/>
    </location>
</feature>
<name>A0A5D0CNC3_9BACL</name>
<keyword evidence="12" id="KW-1185">Reference proteome</keyword>
<dbReference type="NCBIfam" id="TIGR00969">
    <property type="entry name" value="3a0106s02"/>
    <property type="match status" value="1"/>
</dbReference>
<evidence type="ECO:0000256" key="8">
    <source>
        <dbReference type="ARBA" id="ARBA00025323"/>
    </source>
</evidence>
<keyword evidence="7 9" id="KW-0472">Membrane</keyword>
<protein>
    <recommendedName>
        <fullName evidence="9">Sulfate transport system permease protein CysT</fullName>
    </recommendedName>
</protein>
<feature type="transmembrane region" description="Helical" evidence="9">
    <location>
        <begin position="99"/>
        <end position="121"/>
    </location>
</feature>
<comment type="function">
    <text evidence="9">Part of the ABC transporter complex (TC 3.A.1.6.1) involved in sulfate/thiosulfate import.</text>
</comment>
<dbReference type="PROSITE" id="PS50928">
    <property type="entry name" value="ABC_TM1"/>
    <property type="match status" value="1"/>
</dbReference>
<comment type="subcellular location">
    <subcellularLocation>
        <location evidence="1">Membrane</location>
        <topology evidence="1">Multi-pass membrane protein</topology>
    </subcellularLocation>
</comment>
<comment type="subunit">
    <text evidence="2">The complex is composed of two ATP-binding proteins (CysA), two transmembrane proteins (CysT and CysW) and a solute-binding protein (CysP).</text>
</comment>
<evidence type="ECO:0000256" key="7">
    <source>
        <dbReference type="ARBA" id="ARBA00023136"/>
    </source>
</evidence>
<feature type="transmembrane region" description="Helical" evidence="9">
    <location>
        <begin position="243"/>
        <end position="264"/>
    </location>
</feature>
<dbReference type="SUPFAM" id="SSF161098">
    <property type="entry name" value="MetI-like"/>
    <property type="match status" value="1"/>
</dbReference>
<dbReference type="PANTHER" id="PTHR30406:SF8">
    <property type="entry name" value="SULFATE TRANSPORT SYSTEM PERMEASE PROTEIN CYST"/>
    <property type="match status" value="1"/>
</dbReference>
<evidence type="ECO:0000313" key="11">
    <source>
        <dbReference type="EMBL" id="TYA11549.1"/>
    </source>
</evidence>
<dbReference type="Gene3D" id="1.10.3720.10">
    <property type="entry name" value="MetI-like"/>
    <property type="match status" value="1"/>
</dbReference>
<dbReference type="EMBL" id="VSDO01000004">
    <property type="protein sequence ID" value="TYA11549.1"/>
    <property type="molecule type" value="Genomic_DNA"/>
</dbReference>
<dbReference type="PANTHER" id="PTHR30406">
    <property type="entry name" value="SULFATE TRANSPORT SYSTEM PERMEASE PROTEIN"/>
    <property type="match status" value="1"/>
</dbReference>
<accession>A0A5D0CNC3</accession>
<evidence type="ECO:0000256" key="2">
    <source>
        <dbReference type="ARBA" id="ARBA00011779"/>
    </source>
</evidence>
<evidence type="ECO:0000256" key="4">
    <source>
        <dbReference type="ARBA" id="ARBA00022692"/>
    </source>
</evidence>
<dbReference type="InterPro" id="IPR035906">
    <property type="entry name" value="MetI-like_sf"/>
</dbReference>
<feature type="transmembrane region" description="Helical" evidence="9">
    <location>
        <begin position="65"/>
        <end position="87"/>
    </location>
</feature>
<feature type="transmembrane region" description="Helical" evidence="9">
    <location>
        <begin position="133"/>
        <end position="157"/>
    </location>
</feature>
<dbReference type="OrthoDB" id="9808619at2"/>
<evidence type="ECO:0000313" key="12">
    <source>
        <dbReference type="Proteomes" id="UP000325218"/>
    </source>
</evidence>
<keyword evidence="6 9" id="KW-0764">Sulfate transport</keyword>
<evidence type="ECO:0000256" key="1">
    <source>
        <dbReference type="ARBA" id="ARBA00004141"/>
    </source>
</evidence>
<organism evidence="11 12">
    <name type="scientific">Paenibacillus faecis</name>
    <dbReference type="NCBI Taxonomy" id="862114"/>
    <lineage>
        <taxon>Bacteria</taxon>
        <taxon>Bacillati</taxon>
        <taxon>Bacillota</taxon>
        <taxon>Bacilli</taxon>
        <taxon>Bacillales</taxon>
        <taxon>Paenibacillaceae</taxon>
        <taxon>Paenibacillus</taxon>
    </lineage>
</organism>
<dbReference type="AlphaFoldDB" id="A0A5D0CNC3"/>
<gene>
    <name evidence="11" type="primary">cysT</name>
    <name evidence="11" type="ORF">FRY98_20660</name>
</gene>